<name>A0A544W5L3_9MYCO</name>
<comment type="caution">
    <text evidence="5">The sequence shown here is derived from an EMBL/GenBank/DDBJ whole genome shotgun (WGS) entry which is preliminary data.</text>
</comment>
<dbReference type="PANTHER" id="PTHR16305">
    <property type="entry name" value="TESTICULAR SOLUBLE ADENYLYL CYCLASE"/>
    <property type="match status" value="1"/>
</dbReference>
<accession>A0A544W5L3</accession>
<dbReference type="Pfam" id="PF13191">
    <property type="entry name" value="AAA_16"/>
    <property type="match status" value="1"/>
</dbReference>
<dbReference type="InterPro" id="IPR016032">
    <property type="entry name" value="Sig_transdc_resp-reg_C-effctor"/>
</dbReference>
<dbReference type="Pfam" id="PF00196">
    <property type="entry name" value="GerE"/>
    <property type="match status" value="1"/>
</dbReference>
<proteinExistence type="predicted"/>
<dbReference type="Gene3D" id="3.40.50.300">
    <property type="entry name" value="P-loop containing nucleotide triphosphate hydrolases"/>
    <property type="match status" value="1"/>
</dbReference>
<dbReference type="GO" id="GO:0005524">
    <property type="term" value="F:ATP binding"/>
    <property type="evidence" value="ECO:0007669"/>
    <property type="project" value="UniProtKB-KW"/>
</dbReference>
<dbReference type="CDD" id="cd06170">
    <property type="entry name" value="LuxR_C_like"/>
    <property type="match status" value="1"/>
</dbReference>
<dbReference type="PANTHER" id="PTHR16305:SF35">
    <property type="entry name" value="TRANSCRIPTIONAL ACTIVATOR DOMAIN"/>
    <property type="match status" value="1"/>
</dbReference>
<dbReference type="InterPro" id="IPR027417">
    <property type="entry name" value="P-loop_NTPase"/>
</dbReference>
<keyword evidence="1" id="KW-0547">Nucleotide-binding</keyword>
<dbReference type="GO" id="GO:0005737">
    <property type="term" value="C:cytoplasm"/>
    <property type="evidence" value="ECO:0007669"/>
    <property type="project" value="TreeGrafter"/>
</dbReference>
<gene>
    <name evidence="5" type="ORF">D8S82_06250</name>
</gene>
<feature type="domain" description="HTH luxR-type" evidence="4">
    <location>
        <begin position="840"/>
        <end position="905"/>
    </location>
</feature>
<evidence type="ECO:0000256" key="2">
    <source>
        <dbReference type="ARBA" id="ARBA00022840"/>
    </source>
</evidence>
<dbReference type="GO" id="GO:0003677">
    <property type="term" value="F:DNA binding"/>
    <property type="evidence" value="ECO:0007669"/>
    <property type="project" value="InterPro"/>
</dbReference>
<dbReference type="GO" id="GO:0004016">
    <property type="term" value="F:adenylate cyclase activity"/>
    <property type="evidence" value="ECO:0007669"/>
    <property type="project" value="TreeGrafter"/>
</dbReference>
<dbReference type="PRINTS" id="PR00038">
    <property type="entry name" value="HTHLUXR"/>
</dbReference>
<dbReference type="EMBL" id="VIFX01000006">
    <property type="protein sequence ID" value="TQR87536.1"/>
    <property type="molecule type" value="Genomic_DNA"/>
</dbReference>
<keyword evidence="2" id="KW-0067">ATP-binding</keyword>
<evidence type="ECO:0000256" key="3">
    <source>
        <dbReference type="SAM" id="MobiDB-lite"/>
    </source>
</evidence>
<evidence type="ECO:0000259" key="4">
    <source>
        <dbReference type="PROSITE" id="PS50043"/>
    </source>
</evidence>
<evidence type="ECO:0000313" key="5">
    <source>
        <dbReference type="EMBL" id="TQR87536.1"/>
    </source>
</evidence>
<sequence length="907" mass="96812">MGRRDECAILDRLVDAVRSGESRALVIRGEPGVGKTALLEYLANRADFRVARTAGVQAEMELAYAGLHQLCSPMLNRLDDLPGPQRSALCTALGMAEGPPPDRFLVGLAVLNLLAVVAADRPLLCLVDDQQWLDSASGQVLAFVARRLGAEAVGLVFAARAPSDAVAGIPALVLRGLRGPDAHALLNSALSAPLDPRVHDQIVSETRGNPLALLEVPRGLSADELAGGFGLPGAVRFSAEIEEIYRSRIASLPDQTQRLLLLAAAEPTGDSGLMWRAARQLGIGPEAAAPAIEAELSTFATRVKFRHPLVRSAAYGSASLQDRQQVHRVLAAATDAELDPDRRAWHRANAASGPDENIAAELERSADRAQARGGIAAAAAFLERAATLSADASQRGERALAAASVKVQAGAFDGALDLLAMAETEHLTDLQHAKGDLVRAQIAFATSHGSDAAPLLLKAAKQLQSTEPTLARDTYISAMLAAMFAGRLAVGANVVDVARAAQAAPSAPGPRQLPDLLLHWLTIHYTDGYLAGRPAQRELLTALDAEPSPDEQLIWLLLASGATNYAWDDDRFEVVTSRHVELTRNRGALSDIPLALSSRATALMFFGDLAGVEAVVDELRAAHDATGSSLAPYAPLGLAAMRGDHETAIPLIEATVAEVTARGEGNGLTFAWWAEAILHNGSGDYRRAFHAADRAVRFPPELISANWSLVELVEAAARSGATDRAAAAVAELSELTTASGTDWALGLEARSRALVSDGAGAEELYRESIERLTRTRARTELARAHLLYGEWLRRERRRTAARTELRTSHRMFEGMGMNGFAQRARRELTASGDSTQESVRTAEDRRLTAQEAQVARLARDGLSNSEIGARLFISARTVQYHLSKVFTRLGITSRSQLDQVLLTGSAT</sequence>
<dbReference type="SUPFAM" id="SSF52540">
    <property type="entry name" value="P-loop containing nucleoside triphosphate hydrolases"/>
    <property type="match status" value="1"/>
</dbReference>
<dbReference type="SMART" id="SM00421">
    <property type="entry name" value="HTH_LUXR"/>
    <property type="match status" value="1"/>
</dbReference>
<dbReference type="InterPro" id="IPR000792">
    <property type="entry name" value="Tscrpt_reg_LuxR_C"/>
</dbReference>
<dbReference type="AlphaFoldDB" id="A0A544W5L3"/>
<dbReference type="SUPFAM" id="SSF46894">
    <property type="entry name" value="C-terminal effector domain of the bipartite response regulators"/>
    <property type="match status" value="1"/>
</dbReference>
<protein>
    <submittedName>
        <fullName evidence="5">AAA family ATPase</fullName>
    </submittedName>
</protein>
<dbReference type="PROSITE" id="PS50043">
    <property type="entry name" value="HTH_LUXR_2"/>
    <property type="match status" value="1"/>
</dbReference>
<feature type="region of interest" description="Disordered" evidence="3">
    <location>
        <begin position="826"/>
        <end position="846"/>
    </location>
</feature>
<evidence type="ECO:0000313" key="6">
    <source>
        <dbReference type="Proteomes" id="UP000315759"/>
    </source>
</evidence>
<organism evidence="5 6">
    <name type="scientific">Mycolicibacterium hodleri</name>
    <dbReference type="NCBI Taxonomy" id="49897"/>
    <lineage>
        <taxon>Bacteria</taxon>
        <taxon>Bacillati</taxon>
        <taxon>Actinomycetota</taxon>
        <taxon>Actinomycetes</taxon>
        <taxon>Mycobacteriales</taxon>
        <taxon>Mycobacteriaceae</taxon>
        <taxon>Mycolicibacterium</taxon>
    </lineage>
</organism>
<evidence type="ECO:0000256" key="1">
    <source>
        <dbReference type="ARBA" id="ARBA00022741"/>
    </source>
</evidence>
<dbReference type="Proteomes" id="UP000315759">
    <property type="component" value="Unassembled WGS sequence"/>
</dbReference>
<keyword evidence="6" id="KW-1185">Reference proteome</keyword>
<reference evidence="5 6" key="1">
    <citation type="submission" date="2018-10" db="EMBL/GenBank/DDBJ databases">
        <title>Draft genome of Mycobacterium hodleri strain B.</title>
        <authorList>
            <person name="Amande T.J."/>
            <person name="Mcgenity T.J."/>
        </authorList>
    </citation>
    <scope>NUCLEOTIDE SEQUENCE [LARGE SCALE GENOMIC DNA]</scope>
    <source>
        <strain evidence="5 6">B</strain>
    </source>
</reference>
<dbReference type="GO" id="GO:0006355">
    <property type="term" value="P:regulation of DNA-templated transcription"/>
    <property type="evidence" value="ECO:0007669"/>
    <property type="project" value="InterPro"/>
</dbReference>
<dbReference type="InterPro" id="IPR041664">
    <property type="entry name" value="AAA_16"/>
</dbReference>
<dbReference type="Gene3D" id="1.10.10.10">
    <property type="entry name" value="Winged helix-like DNA-binding domain superfamily/Winged helix DNA-binding domain"/>
    <property type="match status" value="1"/>
</dbReference>
<dbReference type="InterPro" id="IPR036388">
    <property type="entry name" value="WH-like_DNA-bd_sf"/>
</dbReference>